<feature type="region of interest" description="Disordered" evidence="1">
    <location>
        <begin position="124"/>
        <end position="160"/>
    </location>
</feature>
<feature type="compositionally biased region" description="Polar residues" evidence="1">
    <location>
        <begin position="732"/>
        <end position="750"/>
    </location>
</feature>
<evidence type="ECO:0000313" key="3">
    <source>
        <dbReference type="Proteomes" id="UP000250235"/>
    </source>
</evidence>
<dbReference type="EMBL" id="KQ988437">
    <property type="protein sequence ID" value="KZV55854.1"/>
    <property type="molecule type" value="Genomic_DNA"/>
</dbReference>
<evidence type="ECO:0000313" key="2">
    <source>
        <dbReference type="EMBL" id="KZV55854.1"/>
    </source>
</evidence>
<evidence type="ECO:0000256" key="1">
    <source>
        <dbReference type="SAM" id="MobiDB-lite"/>
    </source>
</evidence>
<gene>
    <name evidence="2" type="ORF">F511_26288</name>
</gene>
<organism evidence="2 3">
    <name type="scientific">Dorcoceras hygrometricum</name>
    <dbReference type="NCBI Taxonomy" id="472368"/>
    <lineage>
        <taxon>Eukaryota</taxon>
        <taxon>Viridiplantae</taxon>
        <taxon>Streptophyta</taxon>
        <taxon>Embryophyta</taxon>
        <taxon>Tracheophyta</taxon>
        <taxon>Spermatophyta</taxon>
        <taxon>Magnoliopsida</taxon>
        <taxon>eudicotyledons</taxon>
        <taxon>Gunneridae</taxon>
        <taxon>Pentapetalae</taxon>
        <taxon>asterids</taxon>
        <taxon>lamiids</taxon>
        <taxon>Lamiales</taxon>
        <taxon>Gesneriaceae</taxon>
        <taxon>Didymocarpoideae</taxon>
        <taxon>Trichosporeae</taxon>
        <taxon>Loxocarpinae</taxon>
        <taxon>Dorcoceras</taxon>
    </lineage>
</organism>
<reference evidence="2 3" key="1">
    <citation type="journal article" date="2015" name="Proc. Natl. Acad. Sci. U.S.A.">
        <title>The resurrection genome of Boea hygrometrica: A blueprint for survival of dehydration.</title>
        <authorList>
            <person name="Xiao L."/>
            <person name="Yang G."/>
            <person name="Zhang L."/>
            <person name="Yang X."/>
            <person name="Zhao S."/>
            <person name="Ji Z."/>
            <person name="Zhou Q."/>
            <person name="Hu M."/>
            <person name="Wang Y."/>
            <person name="Chen M."/>
            <person name="Xu Y."/>
            <person name="Jin H."/>
            <person name="Xiao X."/>
            <person name="Hu G."/>
            <person name="Bao F."/>
            <person name="Hu Y."/>
            <person name="Wan P."/>
            <person name="Li L."/>
            <person name="Deng X."/>
            <person name="Kuang T."/>
            <person name="Xiang C."/>
            <person name="Zhu J.K."/>
            <person name="Oliver M.J."/>
            <person name="He Y."/>
        </authorList>
    </citation>
    <scope>NUCLEOTIDE SEQUENCE [LARGE SCALE GENOMIC DNA]</scope>
    <source>
        <strain evidence="3">cv. XS01</strain>
    </source>
</reference>
<feature type="compositionally biased region" description="Polar residues" evidence="1">
    <location>
        <begin position="133"/>
        <end position="160"/>
    </location>
</feature>
<dbReference type="Pfam" id="PF01803">
    <property type="entry name" value="LIM_bind"/>
    <property type="match status" value="1"/>
</dbReference>
<proteinExistence type="predicted"/>
<dbReference type="AlphaFoldDB" id="A0A2Z7DEM6"/>
<keyword evidence="3" id="KW-1185">Reference proteome</keyword>
<sequence>MALEPSLDSNCELAIPAVSLVDGGGILSEPLSSGGSLKKEDNLDPILSMTQLNTNLASGFMNATGVGKSSNLVSPVVHEAVVYMNNFPFTNSTYLPGNAIDKTDPCISLPPSYIRYSSNKPINASSEVKPFSPSDQGQSGRKWQQMENSTTNLSRPESQTCLDSHPVTVKMEPGTPIQMLKKPKIQVNLDNIPGTPIQMLNKPKIQVNLDNIPNQLTSQELLFRGFQDPNPQRKDMINQQREQSQQHQLILPSVPHLKGVRIQVPKQQMRNVLQDLGNKVSFEPVADSRLCSRRLMQYLYHLRNRPHENSIVYWKKFVSEYYAPDSKKRWCFSAYSDDKRHATGHFYPKPVQPWCCDLCGSRSGKGLEATFEALPRVFKTKFDCGILDEILFLDLPRAYFKVTSGLRVLEYRKAIQESIYANFRVIHEGMLQIIFRWDLKILSWKFCVQNHEEYLLRSLVAPQVDQLARAAQKYQNDFQSGVYTSASPEDFNANRDRFVAAGHQLVGSVDLSVVNGLGYPKTLTRFLQIADVLNCMKDLITSSIDTKMGPIESLNNYVRSCKTVDRLDKQGLELSACPRNQPIGNAHHANAYDCGMTVNGLESGLAMSKLDSADFNHQLSRRNASIASMRRKRLDSYFGYPYIRPTCYDSQPLISRLHTDQPPCNLPRSPTGLGTNYQHLIDKMLQEMVAANRGKSWQSANEKINDEAALRTWPLDSSAKNSRLHPTERSDTVSAQTNLANASRIGTSIKTEPRSPV</sequence>
<accession>A0A2Z7DEM6</accession>
<feature type="region of interest" description="Disordered" evidence="1">
    <location>
        <begin position="717"/>
        <end position="757"/>
    </location>
</feature>
<dbReference type="InterPro" id="IPR029005">
    <property type="entry name" value="LIM-bd/SEUSS"/>
</dbReference>
<protein>
    <recommendedName>
        <fullName evidence="4">Transcriptional regulator SLK2</fullName>
    </recommendedName>
</protein>
<dbReference type="Proteomes" id="UP000250235">
    <property type="component" value="Unassembled WGS sequence"/>
</dbReference>
<dbReference type="OrthoDB" id="774557at2759"/>
<evidence type="ECO:0008006" key="4">
    <source>
        <dbReference type="Google" id="ProtNLM"/>
    </source>
</evidence>
<dbReference type="PANTHER" id="PTHR10378">
    <property type="entry name" value="LIM DOMAIN-BINDING PROTEIN"/>
    <property type="match status" value="1"/>
</dbReference>
<name>A0A2Z7DEM6_9LAMI</name>